<dbReference type="GO" id="GO:0005886">
    <property type="term" value="C:plasma membrane"/>
    <property type="evidence" value="ECO:0007669"/>
    <property type="project" value="TreeGrafter"/>
</dbReference>
<dbReference type="PROSITE" id="PS00452">
    <property type="entry name" value="GUANYLATE_CYCLASE_1"/>
    <property type="match status" value="1"/>
</dbReference>
<evidence type="ECO:0000256" key="1">
    <source>
        <dbReference type="ARBA" id="ARBA00004167"/>
    </source>
</evidence>
<dbReference type="SMART" id="SM00044">
    <property type="entry name" value="CYCc"/>
    <property type="match status" value="1"/>
</dbReference>
<evidence type="ECO:0000259" key="12">
    <source>
        <dbReference type="PROSITE" id="PS50125"/>
    </source>
</evidence>
<dbReference type="CDD" id="cd07302">
    <property type="entry name" value="CHD"/>
    <property type="match status" value="1"/>
</dbReference>
<dbReference type="PANTHER" id="PTHR11920">
    <property type="entry name" value="GUANYLYL CYCLASE"/>
    <property type="match status" value="1"/>
</dbReference>
<evidence type="ECO:0000256" key="10">
    <source>
        <dbReference type="RuleBase" id="RU003431"/>
    </source>
</evidence>
<dbReference type="PANTHER" id="PTHR11920:SF462">
    <property type="entry name" value="GUANYLATE CYCLASE"/>
    <property type="match status" value="1"/>
</dbReference>
<evidence type="ECO:0000256" key="4">
    <source>
        <dbReference type="ARBA" id="ARBA00022741"/>
    </source>
</evidence>
<keyword evidence="5" id="KW-1133">Transmembrane helix</keyword>
<dbReference type="EC" id="4.6.1.2" evidence="2 10"/>
<protein>
    <recommendedName>
        <fullName evidence="2 10">Guanylate cyclase</fullName>
        <ecNumber evidence="2 10">4.6.1.2</ecNumber>
    </recommendedName>
</protein>
<dbReference type="Pfam" id="PF00211">
    <property type="entry name" value="Guanylate_cyc"/>
    <property type="match status" value="1"/>
</dbReference>
<dbReference type="InterPro" id="IPR000719">
    <property type="entry name" value="Prot_kinase_dom"/>
</dbReference>
<evidence type="ECO:0000256" key="8">
    <source>
        <dbReference type="ARBA" id="ARBA00023293"/>
    </source>
</evidence>
<dbReference type="Pfam" id="PF07714">
    <property type="entry name" value="PK_Tyr_Ser-Thr"/>
    <property type="match status" value="1"/>
</dbReference>
<feature type="domain" description="Guanylate cyclase" evidence="12">
    <location>
        <begin position="946"/>
        <end position="1076"/>
    </location>
</feature>
<comment type="catalytic activity">
    <reaction evidence="10">
        <text>GTP = 3',5'-cyclic GMP + diphosphate</text>
        <dbReference type="Rhea" id="RHEA:13665"/>
        <dbReference type="ChEBI" id="CHEBI:33019"/>
        <dbReference type="ChEBI" id="CHEBI:37565"/>
        <dbReference type="ChEBI" id="CHEBI:57746"/>
        <dbReference type="EC" id="4.6.1.2"/>
    </reaction>
</comment>
<evidence type="ECO:0000256" key="3">
    <source>
        <dbReference type="ARBA" id="ARBA00022692"/>
    </source>
</evidence>
<dbReference type="GO" id="GO:0035556">
    <property type="term" value="P:intracellular signal transduction"/>
    <property type="evidence" value="ECO:0007669"/>
    <property type="project" value="InterPro"/>
</dbReference>
<dbReference type="PROSITE" id="PS50011">
    <property type="entry name" value="PROTEIN_KINASE_DOM"/>
    <property type="match status" value="1"/>
</dbReference>
<gene>
    <name evidence="13" type="ORF">MCOS_LOCUS3075</name>
</gene>
<dbReference type="InterPro" id="IPR001245">
    <property type="entry name" value="Ser-Thr/Tyr_kinase_cat_dom"/>
</dbReference>
<evidence type="ECO:0000256" key="7">
    <source>
        <dbReference type="ARBA" id="ARBA00023239"/>
    </source>
</evidence>
<dbReference type="SUPFAM" id="SSF56112">
    <property type="entry name" value="Protein kinase-like (PK-like)"/>
    <property type="match status" value="1"/>
</dbReference>
<feature type="domain" description="Protein kinase" evidence="11">
    <location>
        <begin position="599"/>
        <end position="875"/>
    </location>
</feature>
<dbReference type="OrthoDB" id="60033at2759"/>
<dbReference type="InterPro" id="IPR011009">
    <property type="entry name" value="Kinase-like_dom_sf"/>
</dbReference>
<evidence type="ECO:0000256" key="2">
    <source>
        <dbReference type="ARBA" id="ARBA00012202"/>
    </source>
</evidence>
<dbReference type="Gene3D" id="1.10.510.10">
    <property type="entry name" value="Transferase(Phosphotransferase) domain 1"/>
    <property type="match status" value="1"/>
</dbReference>
<organism evidence="13 14">
    <name type="scientific">Mesocestoides corti</name>
    <name type="common">Flatworm</name>
    <dbReference type="NCBI Taxonomy" id="53468"/>
    <lineage>
        <taxon>Eukaryota</taxon>
        <taxon>Metazoa</taxon>
        <taxon>Spiralia</taxon>
        <taxon>Lophotrochozoa</taxon>
        <taxon>Platyhelminthes</taxon>
        <taxon>Cestoda</taxon>
        <taxon>Eucestoda</taxon>
        <taxon>Cyclophyllidea</taxon>
        <taxon>Mesocestoididae</taxon>
        <taxon>Mesocestoides</taxon>
    </lineage>
</organism>
<dbReference type="GO" id="GO:0007168">
    <property type="term" value="P:receptor guanylyl cyclase signaling pathway"/>
    <property type="evidence" value="ECO:0007669"/>
    <property type="project" value="TreeGrafter"/>
</dbReference>
<name>A0A158QTH9_MESCO</name>
<keyword evidence="3" id="KW-0812">Transmembrane</keyword>
<keyword evidence="4" id="KW-0547">Nucleotide-binding</keyword>
<keyword evidence="7 9" id="KW-0456">Lyase</keyword>
<keyword evidence="8 10" id="KW-0141">cGMP biosynthesis</keyword>
<dbReference type="GO" id="GO:0005524">
    <property type="term" value="F:ATP binding"/>
    <property type="evidence" value="ECO:0007669"/>
    <property type="project" value="InterPro"/>
</dbReference>
<dbReference type="InterPro" id="IPR001054">
    <property type="entry name" value="A/G_cyclase"/>
</dbReference>
<dbReference type="InterPro" id="IPR050401">
    <property type="entry name" value="Cyclic_nucleotide_synthase"/>
</dbReference>
<dbReference type="InterPro" id="IPR018297">
    <property type="entry name" value="A/G_cyclase_CS"/>
</dbReference>
<proteinExistence type="inferred from homology"/>
<comment type="subcellular location">
    <subcellularLocation>
        <location evidence="1">Membrane</location>
        <topology evidence="1">Single-pass membrane protein</topology>
    </subcellularLocation>
</comment>
<dbReference type="AlphaFoldDB" id="A0A158QTH9"/>
<evidence type="ECO:0000256" key="5">
    <source>
        <dbReference type="ARBA" id="ARBA00022989"/>
    </source>
</evidence>
<evidence type="ECO:0000256" key="9">
    <source>
        <dbReference type="RuleBase" id="RU000405"/>
    </source>
</evidence>
<dbReference type="FunFam" id="3.30.70.1230:FF:000013">
    <property type="entry name" value="Guanylate cyclase"/>
    <property type="match status" value="1"/>
</dbReference>
<accession>A0A158QTH9</accession>
<dbReference type="Proteomes" id="UP000267029">
    <property type="component" value="Unassembled WGS sequence"/>
</dbReference>
<evidence type="ECO:0000259" key="11">
    <source>
        <dbReference type="PROSITE" id="PS50011"/>
    </source>
</evidence>
<evidence type="ECO:0000256" key="6">
    <source>
        <dbReference type="ARBA" id="ARBA00023136"/>
    </source>
</evidence>
<dbReference type="InterPro" id="IPR029787">
    <property type="entry name" value="Nucleotide_cyclase"/>
</dbReference>
<dbReference type="PROSITE" id="PS50125">
    <property type="entry name" value="GUANYLATE_CYCLASE_2"/>
    <property type="match status" value="1"/>
</dbReference>
<sequence>MSIKYGSTFSHLADECIDEFVTNYNTHEEDQKKLCEQSGRFPRLKPISDDPRVRNHLNLWVDDYLNKSDSSCKPKGPTDPPTTGYAGHIPKAIASNLSFGCTYQEGVKKSLSVFRAEVTNHFGRLKLPVEPLKPENDRFIPEVVDMDEKPNSFRLYRNNGIIANYAGHVHGSLEELAQDPRDLLTLYTIAMDQTCFQEQSLFNFTHSLAATINYVRETVLTNDTFFYVIVKVLPVSGCTMQESSRASRLFDALQFMQVDSADALGYSVLLGPPLVGDCNLVSEWIRLGEPKQPLRAQLYQISNYCHIVGYASVFVNKPTDVNAVILISGPALAMKFVVEVQNLSRILQGRIAIVHVDPLDSFTYDVLRTWRYFLSTAVPTGAAGQSLVILSALPTGSVYDDNSIVFKEKINLAVASSAALATRLVQIHLEEGGGIIKPSRGLFMPIKTQGRITVPTLPSITFQYGFQGDEGILSVFDMLLFSIKPTVTQMRGLDMNRASYADIFQLIEIMRSPIILAQVLKQMNWPGDGAGPHRTPCFESSCGIEAAQIVIQISALGFLISATFYLTIVCIYRRTLKKAKRLNSIKLVFCETDLVFKNIEENLNSSTNRVGSCFLSRDSTVSPNVTTPFISQGEAVFIKKLSLPHISLRSKLLKYLAGLREIRHENINAFVGCYMTPDSFSLIFEHCQRGCLQDVINNKGIILDWDFKFSLLTDFIRGMEFLHSTCLKAHGRLKSTNCLVSGRWVLKITDFGIPNIYTLTDIHPVTRPEDKLWTAPELLRNECLATFGTKPGDVYSFAIIMHEVFYETLPYGLHDTPAEWILDRVMSAEQPLFRPKLKASGIPPVYRQILERSWLENPGLRPTFRELDEQIQQLTKGKKTNIMEHMFKVMEKYSTQLEEQVKVRTEELENEKKKKELLICRMLPPVVADALKAGVAVAPETYNEVSIYFSDIVGFTTISAMSTPLQVVDLLNDLYTLFDKTIENYEVYKVETIGDAYMVASGLPVRNGRRHAGEVATMALDLLSTCGTFAIKHLPHVPLRLRIGLHSGPCVAGVVGLTMPRYCLFGDTVNQALKMESSGAAFRIHISQQIKEILDEIGGFNTEYRGEIQFECGITTTSYWLTSSNNFHKPLPEPPPLTTYVIVNLKVHNLPNAIKFIQKRNLVLLTSKRAK</sequence>
<dbReference type="GO" id="GO:0004016">
    <property type="term" value="F:adenylate cyclase activity"/>
    <property type="evidence" value="ECO:0007669"/>
    <property type="project" value="TreeGrafter"/>
</dbReference>
<keyword evidence="14" id="KW-1185">Reference proteome</keyword>
<evidence type="ECO:0000313" key="13">
    <source>
        <dbReference type="EMBL" id="VDD77072.1"/>
    </source>
</evidence>
<reference evidence="13 14" key="1">
    <citation type="submission" date="2018-10" db="EMBL/GenBank/DDBJ databases">
        <authorList>
            <consortium name="Pathogen Informatics"/>
        </authorList>
    </citation>
    <scope>NUCLEOTIDE SEQUENCE [LARGE SCALE GENOMIC DNA]</scope>
</reference>
<dbReference type="Gene3D" id="3.30.70.1230">
    <property type="entry name" value="Nucleotide cyclase"/>
    <property type="match status" value="1"/>
</dbReference>
<keyword evidence="6" id="KW-0472">Membrane</keyword>
<dbReference type="GO" id="GO:0001653">
    <property type="term" value="F:peptide receptor activity"/>
    <property type="evidence" value="ECO:0007669"/>
    <property type="project" value="TreeGrafter"/>
</dbReference>
<dbReference type="EMBL" id="UXSR01000617">
    <property type="protein sequence ID" value="VDD77072.1"/>
    <property type="molecule type" value="Genomic_DNA"/>
</dbReference>
<dbReference type="SUPFAM" id="SSF55073">
    <property type="entry name" value="Nucleotide cyclase"/>
    <property type="match status" value="1"/>
</dbReference>
<evidence type="ECO:0000313" key="14">
    <source>
        <dbReference type="Proteomes" id="UP000267029"/>
    </source>
</evidence>
<comment type="similarity">
    <text evidence="9">Belongs to the adenylyl cyclase class-4/guanylyl cyclase family.</text>
</comment>
<dbReference type="STRING" id="53468.A0A158QTH9"/>
<dbReference type="GO" id="GO:0004672">
    <property type="term" value="F:protein kinase activity"/>
    <property type="evidence" value="ECO:0007669"/>
    <property type="project" value="InterPro"/>
</dbReference>
<dbReference type="GO" id="GO:0004383">
    <property type="term" value="F:guanylate cyclase activity"/>
    <property type="evidence" value="ECO:0007669"/>
    <property type="project" value="UniProtKB-EC"/>
</dbReference>